<keyword evidence="2" id="KW-1185">Reference proteome</keyword>
<dbReference type="EMBL" id="LR593886">
    <property type="protein sequence ID" value="VTR93625.1"/>
    <property type="molecule type" value="Genomic_DNA"/>
</dbReference>
<dbReference type="KEGG" id="gms:SOIL9_40890"/>
<evidence type="ECO:0008006" key="3">
    <source>
        <dbReference type="Google" id="ProtNLM"/>
    </source>
</evidence>
<dbReference type="SUPFAM" id="SSF53649">
    <property type="entry name" value="Alkaline phosphatase-like"/>
    <property type="match status" value="1"/>
</dbReference>
<sequence length="496" mass="54057">MLRVLGSNKVFCDGLTRRDLLHVGALAPLGLTLTNWSRATAAREQAAPTASGFGSAKRCILLYLWGSPSQIDTFDPKPDAPKEVRGALGSIQSVIPGVRVGEVLPRIARMLDRVTILRSLTHPTPIHGTAFAFSAVPTTDLQLEGNVRDSRHWPFIGSVVDYLGSRADAKAPAVPRNYWLPFTFGSKRGPSRPGPFGGFLGPTYDTIWSEFRAKGTKEILRDSGDPNTPKLKISDPYAGILPTDRFETVAPDETLTLDRLNSRASLLDQLDSARRTFDAKTTDTPFDRHRALARAVLTSGKLRDALDVQSESPKLRERYGMTLFGQSCLAARRLLEAGGKFVTVCWDEYGLVNTGWDTHVYQESRLKDELGPGLDGAFSALLEDLEARGMLADTAIVVMSEHGRTPRVQNVAGAGRDHWSRAYSAMFAGAGFAKGRVVGRTDRIAGDVAETPFSPKDVVATLFHLLGIDPQAEIHDRLGRPYPIGGNGRVRSELLA</sequence>
<organism evidence="1 2">
    <name type="scientific">Gemmata massiliana</name>
    <dbReference type="NCBI Taxonomy" id="1210884"/>
    <lineage>
        <taxon>Bacteria</taxon>
        <taxon>Pseudomonadati</taxon>
        <taxon>Planctomycetota</taxon>
        <taxon>Planctomycetia</taxon>
        <taxon>Gemmatales</taxon>
        <taxon>Gemmataceae</taxon>
        <taxon>Gemmata</taxon>
    </lineage>
</organism>
<dbReference type="Proteomes" id="UP000464178">
    <property type="component" value="Chromosome"/>
</dbReference>
<protein>
    <recommendedName>
        <fullName evidence="3">DUF1501 domain-containing protein</fullName>
    </recommendedName>
</protein>
<dbReference type="AlphaFoldDB" id="A0A6P2CZS6"/>
<dbReference type="Pfam" id="PF07394">
    <property type="entry name" value="DUF1501"/>
    <property type="match status" value="1"/>
</dbReference>
<reference evidence="1 2" key="1">
    <citation type="submission" date="2019-05" db="EMBL/GenBank/DDBJ databases">
        <authorList>
            <consortium name="Science for Life Laboratories"/>
        </authorList>
    </citation>
    <scope>NUCLEOTIDE SEQUENCE [LARGE SCALE GENOMIC DNA]</scope>
    <source>
        <strain evidence="1">Soil9</strain>
    </source>
</reference>
<dbReference type="InterPro" id="IPR017850">
    <property type="entry name" value="Alkaline_phosphatase_core_sf"/>
</dbReference>
<dbReference type="PANTHER" id="PTHR43737">
    <property type="entry name" value="BLL7424 PROTEIN"/>
    <property type="match status" value="1"/>
</dbReference>
<proteinExistence type="predicted"/>
<dbReference type="InterPro" id="IPR010869">
    <property type="entry name" value="DUF1501"/>
</dbReference>
<evidence type="ECO:0000313" key="1">
    <source>
        <dbReference type="EMBL" id="VTR93625.1"/>
    </source>
</evidence>
<dbReference type="PANTHER" id="PTHR43737:SF1">
    <property type="entry name" value="DUF1501 DOMAIN-CONTAINING PROTEIN"/>
    <property type="match status" value="1"/>
</dbReference>
<dbReference type="Gene3D" id="3.40.720.10">
    <property type="entry name" value="Alkaline Phosphatase, subunit A"/>
    <property type="match status" value="1"/>
</dbReference>
<dbReference type="RefSeq" id="WP_162668318.1">
    <property type="nucleotide sequence ID" value="NZ_LR593886.1"/>
</dbReference>
<accession>A0A6P2CZS6</accession>
<name>A0A6P2CZS6_9BACT</name>
<evidence type="ECO:0000313" key="2">
    <source>
        <dbReference type="Proteomes" id="UP000464178"/>
    </source>
</evidence>
<gene>
    <name evidence="1" type="ORF">SOIL9_40890</name>
</gene>